<evidence type="ECO:0000256" key="1">
    <source>
        <dbReference type="ARBA" id="ARBA00022737"/>
    </source>
</evidence>
<keyword evidence="2 3" id="KW-0802">TPR repeat</keyword>
<dbReference type="SMART" id="SM00028">
    <property type="entry name" value="TPR"/>
    <property type="match status" value="3"/>
</dbReference>
<gene>
    <name evidence="5" type="ORF">PN36_17705</name>
</gene>
<accession>A0A0A6PH58</accession>
<dbReference type="Proteomes" id="UP000030428">
    <property type="component" value="Unassembled WGS sequence"/>
</dbReference>
<keyword evidence="6" id="KW-1185">Reference proteome</keyword>
<evidence type="ECO:0000256" key="4">
    <source>
        <dbReference type="SAM" id="Phobius"/>
    </source>
</evidence>
<dbReference type="InterPro" id="IPR019734">
    <property type="entry name" value="TPR_rpt"/>
</dbReference>
<proteinExistence type="predicted"/>
<keyword evidence="4" id="KW-0472">Membrane</keyword>
<protein>
    <submittedName>
        <fullName evidence="5">Uncharacterized protein</fullName>
    </submittedName>
</protein>
<keyword evidence="4" id="KW-1133">Transmembrane helix</keyword>
<keyword evidence="1" id="KW-0677">Repeat</keyword>
<feature type="transmembrane region" description="Helical" evidence="4">
    <location>
        <begin position="95"/>
        <end position="116"/>
    </location>
</feature>
<feature type="transmembrane region" description="Helical" evidence="4">
    <location>
        <begin position="271"/>
        <end position="291"/>
    </location>
</feature>
<dbReference type="Pfam" id="PF14559">
    <property type="entry name" value="TPR_19"/>
    <property type="match status" value="1"/>
</dbReference>
<dbReference type="PROSITE" id="PS50005">
    <property type="entry name" value="TPR"/>
    <property type="match status" value="2"/>
</dbReference>
<feature type="transmembrane region" description="Helical" evidence="4">
    <location>
        <begin position="157"/>
        <end position="173"/>
    </location>
</feature>
<evidence type="ECO:0000313" key="5">
    <source>
        <dbReference type="EMBL" id="KHD05481.1"/>
    </source>
</evidence>
<dbReference type="InterPro" id="IPR011990">
    <property type="entry name" value="TPR-like_helical_dom_sf"/>
</dbReference>
<reference evidence="5 6" key="1">
    <citation type="journal article" date="2016" name="Front. Microbiol.">
        <title>Single-Cell (Meta-)Genomics of a Dimorphic Candidatus Thiomargarita nelsonii Reveals Genomic Plasticity.</title>
        <authorList>
            <person name="Flood B.E."/>
            <person name="Fliss P."/>
            <person name="Jones D.S."/>
            <person name="Dick G.J."/>
            <person name="Jain S."/>
            <person name="Kaster A.K."/>
            <person name="Winkel M."/>
            <person name="Mussmann M."/>
            <person name="Bailey J."/>
        </authorList>
    </citation>
    <scope>NUCLEOTIDE SEQUENCE [LARGE SCALE GENOMIC DNA]</scope>
    <source>
        <strain evidence="5">Hydrate Ridge</strain>
    </source>
</reference>
<evidence type="ECO:0000313" key="6">
    <source>
        <dbReference type="Proteomes" id="UP000030428"/>
    </source>
</evidence>
<dbReference type="SUPFAM" id="SSF48452">
    <property type="entry name" value="TPR-like"/>
    <property type="match status" value="1"/>
</dbReference>
<dbReference type="EMBL" id="JSZA02000068">
    <property type="protein sequence ID" value="KHD05481.1"/>
    <property type="molecule type" value="Genomic_DNA"/>
</dbReference>
<dbReference type="PROSITE" id="PS50293">
    <property type="entry name" value="TPR_REGION"/>
    <property type="match status" value="1"/>
</dbReference>
<feature type="transmembrane region" description="Helical" evidence="4">
    <location>
        <begin position="384"/>
        <end position="401"/>
    </location>
</feature>
<dbReference type="PANTHER" id="PTHR44227:SF3">
    <property type="entry name" value="PROTEIN O-MANNOSYL-TRANSFERASE TMTC4"/>
    <property type="match status" value="1"/>
</dbReference>
<comment type="caution">
    <text evidence="5">The sequence shown here is derived from an EMBL/GenBank/DDBJ whole genome shotgun (WGS) entry which is preliminary data.</text>
</comment>
<feature type="transmembrane region" description="Helical" evidence="4">
    <location>
        <begin position="7"/>
        <end position="27"/>
    </location>
</feature>
<dbReference type="Pfam" id="PF00515">
    <property type="entry name" value="TPR_1"/>
    <property type="match status" value="1"/>
</dbReference>
<sequence length="551" mass="63215">MKNINKFFLIKIILIIFCLALAIFTAYHNALNNAFVASWDTGYYVIGNPNIKAFNWENIQWMFTHFYMANWHPLTWLSHALDYAWFGLEPWGHHLVSLIIHGFNTVLLFVLVIVLMSSANKSFNNQTLLAAGCAAILFGIHPQHVESVVWIAERKDVLSLFFILLALLSYVFYNTSRHLSWYLSALFCFVLALLAKPMAVTFPVILILMDVYPLNRTVLTASAQPDKLSLLIIEKIPFFIFTLFSIIITLVAQEQGGALASIQGLSIEMRLLNAFNSLIFYITKFIFPLGLSPYYPFPSTLDLIPVITCFFITFLCGYSWYKKKYYWLITWLFYLVTLSPVIGIIQVGGQAAADRYVYLPTIPFYILLGIGIAKLLYAGKLLKLGTLISFLLLSVVLVQLTQKQSLVWKNDVIFWNYTVAYTPTTPSVQFYLGNAYLKEGKYEKAIVHYHLALSLEPRNKWWYENLSIAYIKLNRLEEALALLKQLIELKTEVDYSWDNIYYMIGWIYFKQGLLEPAQDSLTKALEINPENKGARELLVKIPLTGSKATRK</sequence>
<dbReference type="InterPro" id="IPR052346">
    <property type="entry name" value="O-mannosyl-transferase_TMTC"/>
</dbReference>
<feature type="transmembrane region" description="Helical" evidence="4">
    <location>
        <begin position="228"/>
        <end position="251"/>
    </location>
</feature>
<feature type="repeat" description="TPR" evidence="3">
    <location>
        <begin position="498"/>
        <end position="531"/>
    </location>
</feature>
<dbReference type="PANTHER" id="PTHR44227">
    <property type="match status" value="1"/>
</dbReference>
<feature type="transmembrane region" description="Helical" evidence="4">
    <location>
        <begin position="303"/>
        <end position="321"/>
    </location>
</feature>
<dbReference type="Gene3D" id="1.25.40.10">
    <property type="entry name" value="Tetratricopeptide repeat domain"/>
    <property type="match status" value="1"/>
</dbReference>
<feature type="repeat" description="TPR" evidence="3">
    <location>
        <begin position="426"/>
        <end position="459"/>
    </location>
</feature>
<evidence type="ECO:0000256" key="2">
    <source>
        <dbReference type="ARBA" id="ARBA00022803"/>
    </source>
</evidence>
<feature type="transmembrane region" description="Helical" evidence="4">
    <location>
        <begin position="357"/>
        <end position="377"/>
    </location>
</feature>
<name>A0A0A6PH58_9GAMM</name>
<organism evidence="5 6">
    <name type="scientific">Candidatus Thiomargarita nelsonii</name>
    <dbReference type="NCBI Taxonomy" id="1003181"/>
    <lineage>
        <taxon>Bacteria</taxon>
        <taxon>Pseudomonadati</taxon>
        <taxon>Pseudomonadota</taxon>
        <taxon>Gammaproteobacteria</taxon>
        <taxon>Thiotrichales</taxon>
        <taxon>Thiotrichaceae</taxon>
        <taxon>Thiomargarita</taxon>
    </lineage>
</organism>
<dbReference type="AlphaFoldDB" id="A0A0A6PH58"/>
<feature type="transmembrane region" description="Helical" evidence="4">
    <location>
        <begin position="326"/>
        <end position="345"/>
    </location>
</feature>
<evidence type="ECO:0000256" key="3">
    <source>
        <dbReference type="PROSITE-ProRule" id="PRU00339"/>
    </source>
</evidence>
<feature type="transmembrane region" description="Helical" evidence="4">
    <location>
        <begin position="128"/>
        <end position="145"/>
    </location>
</feature>
<feature type="transmembrane region" description="Helical" evidence="4">
    <location>
        <begin position="185"/>
        <end position="208"/>
    </location>
</feature>
<keyword evidence="4" id="KW-0812">Transmembrane</keyword>